<reference evidence="8" key="1">
    <citation type="submission" date="2019-03" db="EMBL/GenBank/DDBJ databases">
        <title>Single cell metagenomics reveals metabolic interactions within the superorganism composed of flagellate Streblomastix strix and complex community of Bacteroidetes bacteria on its surface.</title>
        <authorList>
            <person name="Treitli S.C."/>
            <person name="Kolisko M."/>
            <person name="Husnik F."/>
            <person name="Keeling P."/>
            <person name="Hampl V."/>
        </authorList>
    </citation>
    <scope>NUCLEOTIDE SEQUENCE</scope>
    <source>
        <strain evidence="8">STM</strain>
    </source>
</reference>
<protein>
    <submittedName>
        <fullName evidence="8">Ribosomal RNA small subunit methyltransferase A</fullName>
        <ecNumber evidence="8">2.1.1.182</ecNumber>
    </submittedName>
</protein>
<dbReference type="InterPro" id="IPR020598">
    <property type="entry name" value="rRNA_Ade_methylase_Trfase_N"/>
</dbReference>
<dbReference type="Gene3D" id="3.40.50.150">
    <property type="entry name" value="Vaccinia Virus protein VP39"/>
    <property type="match status" value="1"/>
</dbReference>
<evidence type="ECO:0000256" key="2">
    <source>
        <dbReference type="ARBA" id="ARBA00022552"/>
    </source>
</evidence>
<dbReference type="InterPro" id="IPR029063">
    <property type="entry name" value="SAM-dependent_MTases_sf"/>
</dbReference>
<dbReference type="InterPro" id="IPR020596">
    <property type="entry name" value="rRNA_Ade_Mease_Trfase_CS"/>
</dbReference>
<evidence type="ECO:0000313" key="9">
    <source>
        <dbReference type="EMBL" id="KAA6352163.1"/>
    </source>
</evidence>
<dbReference type="Pfam" id="PF00398">
    <property type="entry name" value="RrnaAD"/>
    <property type="match status" value="1"/>
</dbReference>
<dbReference type="EC" id="2.1.1.182" evidence="8"/>
<dbReference type="FunFam" id="3.40.50.150:FF:000157">
    <property type="entry name" value="Ribosomal RNA small subunit methyltransferase A"/>
    <property type="match status" value="1"/>
</dbReference>
<name>A0A5J4T331_9ZZZZ</name>
<keyword evidence="6" id="KW-0694">RNA-binding</keyword>
<feature type="domain" description="Ribosomal RNA adenine methylase transferase N-terminal" evidence="7">
    <location>
        <begin position="21"/>
        <end position="191"/>
    </location>
</feature>
<evidence type="ECO:0000256" key="5">
    <source>
        <dbReference type="ARBA" id="ARBA00022691"/>
    </source>
</evidence>
<dbReference type="SMART" id="SM00650">
    <property type="entry name" value="rADc"/>
    <property type="match status" value="1"/>
</dbReference>
<dbReference type="GO" id="GO:0003723">
    <property type="term" value="F:RNA binding"/>
    <property type="evidence" value="ECO:0007669"/>
    <property type="project" value="UniProtKB-KW"/>
</dbReference>
<dbReference type="FunFam" id="1.10.8.100:FF:000001">
    <property type="entry name" value="Ribosomal RNA small subunit methyltransferase A"/>
    <property type="match status" value="1"/>
</dbReference>
<dbReference type="InterPro" id="IPR023165">
    <property type="entry name" value="rRNA_Ade_diMease-like_C"/>
</dbReference>
<dbReference type="PROSITE" id="PS51689">
    <property type="entry name" value="SAM_RNA_A_N6_MT"/>
    <property type="match status" value="1"/>
</dbReference>
<keyword evidence="1" id="KW-0963">Cytoplasm</keyword>
<dbReference type="InterPro" id="IPR011530">
    <property type="entry name" value="rRNA_adenine_dimethylase"/>
</dbReference>
<evidence type="ECO:0000256" key="1">
    <source>
        <dbReference type="ARBA" id="ARBA00022490"/>
    </source>
</evidence>
<evidence type="ECO:0000256" key="3">
    <source>
        <dbReference type="ARBA" id="ARBA00022603"/>
    </source>
</evidence>
<dbReference type="EMBL" id="SNRY01000005">
    <property type="protein sequence ID" value="KAA6352083.1"/>
    <property type="molecule type" value="Genomic_DNA"/>
</dbReference>
<keyword evidence="4 8" id="KW-0808">Transferase</keyword>
<dbReference type="EMBL" id="SNRY01000005">
    <property type="protein sequence ID" value="KAA6352163.1"/>
    <property type="molecule type" value="Genomic_DNA"/>
</dbReference>
<proteinExistence type="inferred from homology"/>
<dbReference type="HAMAP" id="MF_00607">
    <property type="entry name" value="16SrRNA_methyltr_A"/>
    <property type="match status" value="1"/>
</dbReference>
<dbReference type="SUPFAM" id="SSF53335">
    <property type="entry name" value="S-adenosyl-L-methionine-dependent methyltransferases"/>
    <property type="match status" value="1"/>
</dbReference>
<evidence type="ECO:0000313" key="8">
    <source>
        <dbReference type="EMBL" id="KAA6352083.1"/>
    </source>
</evidence>
<evidence type="ECO:0000256" key="4">
    <source>
        <dbReference type="ARBA" id="ARBA00022679"/>
    </source>
</evidence>
<dbReference type="PANTHER" id="PTHR11727">
    <property type="entry name" value="DIMETHYLADENOSINE TRANSFERASE"/>
    <property type="match status" value="1"/>
</dbReference>
<dbReference type="AlphaFoldDB" id="A0A5J4T331"/>
<organism evidence="8">
    <name type="scientific">termite gut metagenome</name>
    <dbReference type="NCBI Taxonomy" id="433724"/>
    <lineage>
        <taxon>unclassified sequences</taxon>
        <taxon>metagenomes</taxon>
        <taxon>organismal metagenomes</taxon>
    </lineage>
</organism>
<keyword evidence="2" id="KW-0698">rRNA processing</keyword>
<keyword evidence="5" id="KW-0949">S-adenosyl-L-methionine</keyword>
<dbReference type="GO" id="GO:0052908">
    <property type="term" value="F:16S rRNA (adenine(1518)-N(6)/adenine(1519)-N(6))-dimethyltransferase activity"/>
    <property type="evidence" value="ECO:0007669"/>
    <property type="project" value="UniProtKB-EC"/>
</dbReference>
<dbReference type="NCBIfam" id="TIGR00755">
    <property type="entry name" value="ksgA"/>
    <property type="match status" value="1"/>
</dbReference>
<sequence length="260" mass="30489">MRRYIKPKKFLGQHFLRDLSIAEDIAATVDVFPELPLLEVGAGTGVLTQFLIKKERMLKVVEIDYESINYLRREYPDLEEYIIEDDFLKMHLNHLFDGRPFVLTGNYPYHISSQIFFKMLENKDLIPCCTGMIQKEVAERIAASPNHKSYGILSIFIQVWYEVEYLFTVDECAFNPPPKVKSAVIRLIRNHRTELGCNEELFKKIVKTTFNQRRKTLRNSIKPILGEDCLLTQDPLFNRRPEQLSIQEFIELANRVEKES</sequence>
<dbReference type="GO" id="GO:0005829">
    <property type="term" value="C:cytosol"/>
    <property type="evidence" value="ECO:0007669"/>
    <property type="project" value="TreeGrafter"/>
</dbReference>
<evidence type="ECO:0000259" key="7">
    <source>
        <dbReference type="SMART" id="SM00650"/>
    </source>
</evidence>
<accession>A0A5J4T331</accession>
<dbReference type="PANTHER" id="PTHR11727:SF7">
    <property type="entry name" value="DIMETHYLADENOSINE TRANSFERASE-RELATED"/>
    <property type="match status" value="1"/>
</dbReference>
<dbReference type="InterPro" id="IPR001737">
    <property type="entry name" value="KsgA/Erm"/>
</dbReference>
<comment type="caution">
    <text evidence="8">The sequence shown here is derived from an EMBL/GenBank/DDBJ whole genome shotgun (WGS) entry which is preliminary data.</text>
</comment>
<dbReference type="PROSITE" id="PS01131">
    <property type="entry name" value="RRNA_A_DIMETH"/>
    <property type="match status" value="1"/>
</dbReference>
<gene>
    <name evidence="8" type="ORF">EZS27_000495</name>
    <name evidence="9" type="ORF">EZS27_000575</name>
</gene>
<dbReference type="Gene3D" id="1.10.8.100">
    <property type="entry name" value="Ribosomal RNA adenine dimethylase-like, domain 2"/>
    <property type="match status" value="1"/>
</dbReference>
<keyword evidence="3 8" id="KW-0489">Methyltransferase</keyword>
<evidence type="ECO:0000256" key="6">
    <source>
        <dbReference type="ARBA" id="ARBA00022884"/>
    </source>
</evidence>